<dbReference type="RefSeq" id="WP_094885515.1">
    <property type="nucleotide sequence ID" value="NZ_NPMS01000003.1"/>
</dbReference>
<keyword evidence="1" id="KW-0472">Membrane</keyword>
<evidence type="ECO:0000256" key="1">
    <source>
        <dbReference type="SAM" id="Phobius"/>
    </source>
</evidence>
<keyword evidence="3" id="KW-1185">Reference proteome</keyword>
<feature type="transmembrane region" description="Helical" evidence="1">
    <location>
        <begin position="287"/>
        <end position="311"/>
    </location>
</feature>
<protein>
    <recommendedName>
        <fullName evidence="4">5,10-methylene-tetrahydrofolate dehydrogenase</fullName>
    </recommendedName>
</protein>
<keyword evidence="1" id="KW-0812">Transmembrane</keyword>
<organism evidence="2 3">
    <name type="scientific">Virgibacillus indicus</name>
    <dbReference type="NCBI Taxonomy" id="2024554"/>
    <lineage>
        <taxon>Bacteria</taxon>
        <taxon>Bacillati</taxon>
        <taxon>Bacillota</taxon>
        <taxon>Bacilli</taxon>
        <taxon>Bacillales</taxon>
        <taxon>Bacillaceae</taxon>
        <taxon>Virgibacillus</taxon>
    </lineage>
</organism>
<keyword evidence="1" id="KW-1133">Transmembrane helix</keyword>
<comment type="caution">
    <text evidence="2">The sequence shown here is derived from an EMBL/GenBank/DDBJ whole genome shotgun (WGS) entry which is preliminary data.</text>
</comment>
<dbReference type="OrthoDB" id="8477132at2"/>
<reference evidence="2 3" key="1">
    <citation type="submission" date="2017-08" db="EMBL/GenBank/DDBJ databases">
        <title>Virgibacillus indicus sp. nov. and Virgibacillus profoundi sp. nov, two moderately halophilic bacteria isolated from marine sediment by using the Microfluidic Streak Plate.</title>
        <authorList>
            <person name="Xu B."/>
            <person name="Hu B."/>
            <person name="Wang J."/>
            <person name="Zhu Y."/>
            <person name="Huang L."/>
            <person name="Du W."/>
            <person name="Huang Y."/>
        </authorList>
    </citation>
    <scope>NUCLEOTIDE SEQUENCE [LARGE SCALE GENOMIC DNA]</scope>
    <source>
        <strain evidence="2 3">IO3-P2-C2</strain>
    </source>
</reference>
<name>A0A265NBD6_9BACI</name>
<evidence type="ECO:0000313" key="2">
    <source>
        <dbReference type="EMBL" id="OZU89131.1"/>
    </source>
</evidence>
<dbReference type="AlphaFoldDB" id="A0A265NBD6"/>
<evidence type="ECO:0000313" key="3">
    <source>
        <dbReference type="Proteomes" id="UP000216498"/>
    </source>
</evidence>
<gene>
    <name evidence="2" type="ORF">CIL03_08975</name>
</gene>
<dbReference type="EMBL" id="NPMS01000003">
    <property type="protein sequence ID" value="OZU89131.1"/>
    <property type="molecule type" value="Genomic_DNA"/>
</dbReference>
<sequence length="390" mass="44475">MKSVAVGIISAPNLPADIAQDLKNELSDFLADSIDRNVSWKIETLVDPLIGVAEDTNEILGKVENIKSDHNWNYAICLTDLPLFFGKQLAAADASIKNSTAQISIPIFGFMPMRSRIKKAIIGMMRELYCRCSPNDSFTADPFQMKKSFTKNKYHPSNKKEKSTLLLTKRVDTHEEKGQVDVRYIIRSRVLGRLRVLLGMTFANQPWTALFSFNKLTTLSFATGSYISIFPTPWKLSIAYTPDRFIALTVLAILGTIIWVIFSHDLWEKSTEKGEERWRKLYNGTTFITLGIIVVINYCLLFIIFLVAIAIFVPPELFKAWTGLDEEPTLIYYFSLVWLITSLGTLAGAIGTGIENKEKIRDITYSYRQKQRYNEIKKEEEEAEQKKESY</sequence>
<feature type="transmembrane region" description="Helical" evidence="1">
    <location>
        <begin position="331"/>
        <end position="351"/>
    </location>
</feature>
<dbReference type="Proteomes" id="UP000216498">
    <property type="component" value="Unassembled WGS sequence"/>
</dbReference>
<evidence type="ECO:0008006" key="4">
    <source>
        <dbReference type="Google" id="ProtNLM"/>
    </source>
</evidence>
<accession>A0A265NBD6</accession>
<proteinExistence type="predicted"/>
<feature type="transmembrane region" description="Helical" evidence="1">
    <location>
        <begin position="245"/>
        <end position="267"/>
    </location>
</feature>